<dbReference type="AlphaFoldDB" id="A0A0B1TT98"/>
<dbReference type="Proteomes" id="UP000053660">
    <property type="component" value="Unassembled WGS sequence"/>
</dbReference>
<keyword evidence="2" id="KW-1185">Reference proteome</keyword>
<organism evidence="1 2">
    <name type="scientific">Oesophagostomum dentatum</name>
    <name type="common">Nodular worm</name>
    <dbReference type="NCBI Taxonomy" id="61180"/>
    <lineage>
        <taxon>Eukaryota</taxon>
        <taxon>Metazoa</taxon>
        <taxon>Ecdysozoa</taxon>
        <taxon>Nematoda</taxon>
        <taxon>Chromadorea</taxon>
        <taxon>Rhabditida</taxon>
        <taxon>Rhabditina</taxon>
        <taxon>Rhabditomorpha</taxon>
        <taxon>Strongyloidea</taxon>
        <taxon>Strongylidae</taxon>
        <taxon>Oesophagostomum</taxon>
    </lineage>
</organism>
<reference evidence="1 2" key="1">
    <citation type="submission" date="2014-03" db="EMBL/GenBank/DDBJ databases">
        <title>Draft genome of the hookworm Oesophagostomum dentatum.</title>
        <authorList>
            <person name="Mitreva M."/>
        </authorList>
    </citation>
    <scope>NUCLEOTIDE SEQUENCE [LARGE SCALE GENOMIC DNA]</scope>
    <source>
        <strain evidence="1 2">OD-Hann</strain>
    </source>
</reference>
<gene>
    <name evidence="1" type="ORF">OESDEN_00939</name>
</gene>
<protein>
    <submittedName>
        <fullName evidence="1">Uncharacterized protein</fullName>
    </submittedName>
</protein>
<dbReference type="EMBL" id="KN549247">
    <property type="protein sequence ID" value="KHJ99062.1"/>
    <property type="molecule type" value="Genomic_DNA"/>
</dbReference>
<evidence type="ECO:0000313" key="2">
    <source>
        <dbReference type="Proteomes" id="UP000053660"/>
    </source>
</evidence>
<evidence type="ECO:0000313" key="1">
    <source>
        <dbReference type="EMBL" id="KHJ99062.1"/>
    </source>
</evidence>
<sequence length="85" mass="9654">MTRRRRMASRSGCSRPVRGMRLQHSSIRRISAKVDLVHALLPELEFVELRFPALPDFVQTLAAPVSQHSVTVFHVIHGCSNFVFV</sequence>
<name>A0A0B1TT98_OESDE</name>
<accession>A0A0B1TT98</accession>
<proteinExistence type="predicted"/>